<gene>
    <name evidence="6" type="ordered locus">SULAZ_0374</name>
</gene>
<dbReference type="GO" id="GO:1990281">
    <property type="term" value="C:efflux pump complex"/>
    <property type="evidence" value="ECO:0007669"/>
    <property type="project" value="TreeGrafter"/>
</dbReference>
<dbReference type="AlphaFoldDB" id="C1DTD1"/>
<evidence type="ECO:0000256" key="2">
    <source>
        <dbReference type="ARBA" id="ARBA00022452"/>
    </source>
</evidence>
<protein>
    <recommendedName>
        <fullName evidence="8">Outer membrane efflux protein</fullName>
    </recommendedName>
</protein>
<dbReference type="GO" id="GO:0015288">
    <property type="term" value="F:porin activity"/>
    <property type="evidence" value="ECO:0007669"/>
    <property type="project" value="TreeGrafter"/>
</dbReference>
<evidence type="ECO:0008006" key="8">
    <source>
        <dbReference type="Google" id="ProtNLM"/>
    </source>
</evidence>
<name>C1DTD1_SULAA</name>
<evidence type="ECO:0000256" key="3">
    <source>
        <dbReference type="ARBA" id="ARBA00022692"/>
    </source>
</evidence>
<dbReference type="RefSeq" id="WP_012675062.1">
    <property type="nucleotide sequence ID" value="NC_012438.1"/>
</dbReference>
<comment type="subcellular location">
    <subcellularLocation>
        <location evidence="1">Cell outer membrane</location>
    </subcellularLocation>
</comment>
<keyword evidence="7" id="KW-1185">Reference proteome</keyword>
<evidence type="ECO:0000256" key="5">
    <source>
        <dbReference type="ARBA" id="ARBA00023237"/>
    </source>
</evidence>
<dbReference type="PANTHER" id="PTHR30026:SF20">
    <property type="entry name" value="OUTER MEMBRANE PROTEIN TOLC"/>
    <property type="match status" value="1"/>
</dbReference>
<evidence type="ECO:0000313" key="6">
    <source>
        <dbReference type="EMBL" id="ACN99754.1"/>
    </source>
</evidence>
<accession>C1DTD1</accession>
<dbReference type="GO" id="GO:0009279">
    <property type="term" value="C:cell outer membrane"/>
    <property type="evidence" value="ECO:0007669"/>
    <property type="project" value="UniProtKB-SubCell"/>
</dbReference>
<dbReference type="HOGENOM" id="CLU_723455_0_0_0"/>
<dbReference type="PANTHER" id="PTHR30026">
    <property type="entry name" value="OUTER MEMBRANE PROTEIN TOLC"/>
    <property type="match status" value="1"/>
</dbReference>
<keyword evidence="3" id="KW-0812">Transmembrane</keyword>
<sequence>MRWIVLLILIIFSNVYPQTLDDLINLALKNNPQLKKLEKELSVLKEKSETVKKLPNPSFSLSYSDSVNVSMRQYIPWYEKLELSKEIEKQNYKSQIYIYELEKNKLIRQIKEDAYRIKVYKDKVELLEKYQNDVKNLINTKKEDYELNKLKILYTEIELEKLSYLKEIESLISHLKEVVNYDIKGVEVEEINFREDLNIEIILKEAEKQSPVLKSLEETLKRDRFAYKLAKEIYYPDVSIGTTYKSKERFQDAFSVSVNLNLNFPFWRTLHQEQIVLERKLFVIAQEEQKIQTLNNLKTQLTTFYNEYKYNLQKLNLLLSTKEAYQQDYKVTYAKFYSGEVDFQTFLTSFNSKRRFDYDILDSKLNASISSMKIEELIYTSF</sequence>
<keyword evidence="2" id="KW-1134">Transmembrane beta strand</keyword>
<keyword evidence="5" id="KW-0998">Cell outer membrane</keyword>
<organism evidence="6 7">
    <name type="scientific">Sulfurihydrogenibium azorense (strain DSM 15241 / OCM 825 / Az-Fu1)</name>
    <dbReference type="NCBI Taxonomy" id="204536"/>
    <lineage>
        <taxon>Bacteria</taxon>
        <taxon>Pseudomonadati</taxon>
        <taxon>Aquificota</taxon>
        <taxon>Aquificia</taxon>
        <taxon>Aquificales</taxon>
        <taxon>Hydrogenothermaceae</taxon>
        <taxon>Sulfurihydrogenibium</taxon>
    </lineage>
</organism>
<evidence type="ECO:0000256" key="4">
    <source>
        <dbReference type="ARBA" id="ARBA00023136"/>
    </source>
</evidence>
<proteinExistence type="predicted"/>
<dbReference type="eggNOG" id="COG1538">
    <property type="taxonomic scope" value="Bacteria"/>
</dbReference>
<dbReference type="Gene3D" id="1.20.1600.10">
    <property type="entry name" value="Outer membrane efflux proteins (OEP)"/>
    <property type="match status" value="1"/>
</dbReference>
<dbReference type="InterPro" id="IPR051906">
    <property type="entry name" value="TolC-like"/>
</dbReference>
<dbReference type="STRING" id="204536.SULAZ_0374"/>
<dbReference type="GO" id="GO:0015562">
    <property type="term" value="F:efflux transmembrane transporter activity"/>
    <property type="evidence" value="ECO:0007669"/>
    <property type="project" value="InterPro"/>
</dbReference>
<dbReference type="EMBL" id="CP001229">
    <property type="protein sequence ID" value="ACN99754.1"/>
    <property type="molecule type" value="Genomic_DNA"/>
</dbReference>
<evidence type="ECO:0000256" key="1">
    <source>
        <dbReference type="ARBA" id="ARBA00004442"/>
    </source>
</evidence>
<keyword evidence="4" id="KW-0472">Membrane</keyword>
<dbReference type="Proteomes" id="UP000001369">
    <property type="component" value="Chromosome"/>
</dbReference>
<dbReference type="SUPFAM" id="SSF56954">
    <property type="entry name" value="Outer membrane efflux proteins (OEP)"/>
    <property type="match status" value="1"/>
</dbReference>
<reference evidence="6 7" key="1">
    <citation type="journal article" date="2009" name="J. Bacteriol.">
        <title>Complete and draft genome sequences of six members of the Aquificales.</title>
        <authorList>
            <person name="Reysenbach A.L."/>
            <person name="Hamamura N."/>
            <person name="Podar M."/>
            <person name="Griffiths E."/>
            <person name="Ferreira S."/>
            <person name="Hochstein R."/>
            <person name="Heidelberg J."/>
            <person name="Johnson J."/>
            <person name="Mead D."/>
            <person name="Pohorille A."/>
            <person name="Sarmiento M."/>
            <person name="Schweighofer K."/>
            <person name="Seshadri R."/>
            <person name="Voytek M.A."/>
        </authorList>
    </citation>
    <scope>NUCLEOTIDE SEQUENCE [LARGE SCALE GENOMIC DNA]</scope>
    <source>
        <strain evidence="7">Az-Fu1 / DSM 15241 / OCM 825</strain>
    </source>
</reference>
<evidence type="ECO:0000313" key="7">
    <source>
        <dbReference type="Proteomes" id="UP000001369"/>
    </source>
</evidence>
<dbReference type="KEGG" id="saf:SULAZ_0374"/>
<dbReference type="OrthoDB" id="13138at2"/>